<dbReference type="AlphaFoldDB" id="A0AAD8JDL7"/>
<evidence type="ECO:0000313" key="3">
    <source>
        <dbReference type="Proteomes" id="UP001237642"/>
    </source>
</evidence>
<gene>
    <name evidence="2" type="ORF">POM88_002002</name>
</gene>
<evidence type="ECO:0000256" key="1">
    <source>
        <dbReference type="SAM" id="MobiDB-lite"/>
    </source>
</evidence>
<reference evidence="2" key="1">
    <citation type="submission" date="2023-02" db="EMBL/GenBank/DDBJ databases">
        <title>Genome of toxic invasive species Heracleum sosnowskyi carries increased number of genes despite the absence of recent whole-genome duplications.</title>
        <authorList>
            <person name="Schelkunov M."/>
            <person name="Shtratnikova V."/>
            <person name="Makarenko M."/>
            <person name="Klepikova A."/>
            <person name="Omelchenko D."/>
            <person name="Novikova G."/>
            <person name="Obukhova E."/>
            <person name="Bogdanov V."/>
            <person name="Penin A."/>
            <person name="Logacheva M."/>
        </authorList>
    </citation>
    <scope>NUCLEOTIDE SEQUENCE</scope>
    <source>
        <strain evidence="2">Hsosn_3</strain>
        <tissue evidence="2">Leaf</tissue>
    </source>
</reference>
<feature type="region of interest" description="Disordered" evidence="1">
    <location>
        <begin position="22"/>
        <end position="46"/>
    </location>
</feature>
<comment type="caution">
    <text evidence="2">The sequence shown here is derived from an EMBL/GenBank/DDBJ whole genome shotgun (WGS) entry which is preliminary data.</text>
</comment>
<dbReference type="Proteomes" id="UP001237642">
    <property type="component" value="Unassembled WGS sequence"/>
</dbReference>
<sequence>MATKRKGTLHCFYTRRLESLNVEEVQPGPESGSGSSHTDIVEQETHQAKFSRIESNEFDMSTLERDPGLRRPISECQHDLQDEIRRAYINFGPYQPKPPPNQTFKVTNKQRFVTAWYKLFPNWLEYSPIKDHAFCPPWGSDTGYSRAPLLE</sequence>
<organism evidence="2 3">
    <name type="scientific">Heracleum sosnowskyi</name>
    <dbReference type="NCBI Taxonomy" id="360622"/>
    <lineage>
        <taxon>Eukaryota</taxon>
        <taxon>Viridiplantae</taxon>
        <taxon>Streptophyta</taxon>
        <taxon>Embryophyta</taxon>
        <taxon>Tracheophyta</taxon>
        <taxon>Spermatophyta</taxon>
        <taxon>Magnoliopsida</taxon>
        <taxon>eudicotyledons</taxon>
        <taxon>Gunneridae</taxon>
        <taxon>Pentapetalae</taxon>
        <taxon>asterids</taxon>
        <taxon>campanulids</taxon>
        <taxon>Apiales</taxon>
        <taxon>Apiaceae</taxon>
        <taxon>Apioideae</taxon>
        <taxon>apioid superclade</taxon>
        <taxon>Tordylieae</taxon>
        <taxon>Tordyliinae</taxon>
        <taxon>Heracleum</taxon>
    </lineage>
</organism>
<keyword evidence="3" id="KW-1185">Reference proteome</keyword>
<accession>A0AAD8JDL7</accession>
<protein>
    <submittedName>
        <fullName evidence="2">Zinc finger MYM-type protein</fullName>
    </submittedName>
</protein>
<reference evidence="2" key="2">
    <citation type="submission" date="2023-05" db="EMBL/GenBank/DDBJ databases">
        <authorList>
            <person name="Schelkunov M.I."/>
        </authorList>
    </citation>
    <scope>NUCLEOTIDE SEQUENCE</scope>
    <source>
        <strain evidence="2">Hsosn_3</strain>
        <tissue evidence="2">Leaf</tissue>
    </source>
</reference>
<name>A0AAD8JDL7_9APIA</name>
<evidence type="ECO:0000313" key="2">
    <source>
        <dbReference type="EMBL" id="KAK1402397.1"/>
    </source>
</evidence>
<proteinExistence type="predicted"/>
<dbReference type="EMBL" id="JAUIZM010000001">
    <property type="protein sequence ID" value="KAK1402397.1"/>
    <property type="molecule type" value="Genomic_DNA"/>
</dbReference>